<dbReference type="InterPro" id="IPR027417">
    <property type="entry name" value="P-loop_NTPase"/>
</dbReference>
<dbReference type="GO" id="GO:0005524">
    <property type="term" value="F:ATP binding"/>
    <property type="evidence" value="ECO:0007669"/>
    <property type="project" value="UniProtKB-KW"/>
</dbReference>
<evidence type="ECO:0000256" key="2">
    <source>
        <dbReference type="ARBA" id="ARBA00022741"/>
    </source>
</evidence>
<dbReference type="EMBL" id="NIDE01000019">
    <property type="protein sequence ID" value="OWK35102.1"/>
    <property type="molecule type" value="Genomic_DNA"/>
</dbReference>
<keyword evidence="6" id="KW-1185">Reference proteome</keyword>
<evidence type="ECO:0000256" key="1">
    <source>
        <dbReference type="ARBA" id="ARBA00022448"/>
    </source>
</evidence>
<dbReference type="SMART" id="SM00382">
    <property type="entry name" value="AAA"/>
    <property type="match status" value="1"/>
</dbReference>
<dbReference type="GO" id="GO:0016887">
    <property type="term" value="F:ATP hydrolysis activity"/>
    <property type="evidence" value="ECO:0007669"/>
    <property type="project" value="InterPro"/>
</dbReference>
<evidence type="ECO:0000259" key="4">
    <source>
        <dbReference type="PROSITE" id="PS50893"/>
    </source>
</evidence>
<dbReference type="Gene3D" id="3.40.50.300">
    <property type="entry name" value="P-loop containing nucleotide triphosphate hydrolases"/>
    <property type="match status" value="1"/>
</dbReference>
<evidence type="ECO:0000256" key="3">
    <source>
        <dbReference type="ARBA" id="ARBA00022840"/>
    </source>
</evidence>
<dbReference type="PANTHER" id="PTHR42781">
    <property type="entry name" value="SPERMIDINE/PUTRESCINE IMPORT ATP-BINDING PROTEIN POTA"/>
    <property type="match status" value="1"/>
</dbReference>
<protein>
    <submittedName>
        <fullName evidence="5">L-proline glycine betaine ABC transport system permease protein ProV</fullName>
    </submittedName>
</protein>
<gene>
    <name evidence="5" type="ORF">FRUB_09944</name>
</gene>
<dbReference type="PANTHER" id="PTHR42781:SF4">
    <property type="entry name" value="SPERMIDINE_PUTRESCINE IMPORT ATP-BINDING PROTEIN POTA"/>
    <property type="match status" value="1"/>
</dbReference>
<keyword evidence="2" id="KW-0547">Nucleotide-binding</keyword>
<keyword evidence="3" id="KW-0067">ATP-binding</keyword>
<dbReference type="Pfam" id="PF00005">
    <property type="entry name" value="ABC_tran"/>
    <property type="match status" value="1"/>
</dbReference>
<dbReference type="Proteomes" id="UP000214646">
    <property type="component" value="Unassembled WGS sequence"/>
</dbReference>
<dbReference type="AlphaFoldDB" id="A0A225D0S0"/>
<evidence type="ECO:0000313" key="5">
    <source>
        <dbReference type="EMBL" id="OWK35102.1"/>
    </source>
</evidence>
<dbReference type="FunFam" id="3.40.50.300:FF:000425">
    <property type="entry name" value="Probable ABC transporter, ATP-binding subunit"/>
    <property type="match status" value="1"/>
</dbReference>
<dbReference type="InterPro" id="IPR003593">
    <property type="entry name" value="AAA+_ATPase"/>
</dbReference>
<dbReference type="InterPro" id="IPR050093">
    <property type="entry name" value="ABC_SmlMolc_Importer"/>
</dbReference>
<dbReference type="RefSeq" id="WP_193619537.1">
    <property type="nucleotide sequence ID" value="NZ_NIDE01000019.1"/>
</dbReference>
<organism evidence="5 6">
    <name type="scientific">Fimbriiglobus ruber</name>
    <dbReference type="NCBI Taxonomy" id="1908690"/>
    <lineage>
        <taxon>Bacteria</taxon>
        <taxon>Pseudomonadati</taxon>
        <taxon>Planctomycetota</taxon>
        <taxon>Planctomycetia</taxon>
        <taxon>Gemmatales</taxon>
        <taxon>Gemmataceae</taxon>
        <taxon>Fimbriiglobus</taxon>
    </lineage>
</organism>
<reference evidence="6" key="1">
    <citation type="submission" date="2017-06" db="EMBL/GenBank/DDBJ databases">
        <title>Genome analysis of Fimbriiglobus ruber SP5, the first member of the order Planctomycetales with confirmed chitinolytic capability.</title>
        <authorList>
            <person name="Ravin N.V."/>
            <person name="Rakitin A.L."/>
            <person name="Ivanova A.A."/>
            <person name="Beletsky A.V."/>
            <person name="Kulichevskaya I.S."/>
            <person name="Mardanov A.V."/>
            <person name="Dedysh S.N."/>
        </authorList>
    </citation>
    <scope>NUCLEOTIDE SEQUENCE [LARGE SCALE GENOMIC DNA]</scope>
    <source>
        <strain evidence="6">SP5</strain>
    </source>
</reference>
<feature type="domain" description="ABC transporter" evidence="4">
    <location>
        <begin position="6"/>
        <end position="239"/>
    </location>
</feature>
<keyword evidence="1" id="KW-0813">Transport</keyword>
<dbReference type="PROSITE" id="PS50893">
    <property type="entry name" value="ABC_TRANSPORTER_2"/>
    <property type="match status" value="1"/>
</dbReference>
<dbReference type="GO" id="GO:0015697">
    <property type="term" value="P:quaternary ammonium group transport"/>
    <property type="evidence" value="ECO:0007669"/>
    <property type="project" value="UniProtKB-ARBA"/>
</dbReference>
<evidence type="ECO:0000313" key="6">
    <source>
        <dbReference type="Proteomes" id="UP000214646"/>
    </source>
</evidence>
<proteinExistence type="predicted"/>
<dbReference type="SUPFAM" id="SSF52540">
    <property type="entry name" value="P-loop containing nucleoside triphosphate hydrolases"/>
    <property type="match status" value="1"/>
</dbReference>
<name>A0A225D0S0_9BACT</name>
<sequence length="253" mass="27240">MSGATFVLDGVTKAYAGRAALGPLTLRVPTGQTTVLIGPSGCGKSTLLRLLVGLVEATAGDVTFDGTSVVPGTARAVRLRTGYVIQDGGLFPHMTARGNMTLMARHLGWDRARIESRVAELTALTRFPADGLDRYPEHLSGGQRQRVGLMRALMLNPDALLLDEPLGALDPLVRADLQTELRDIFRALGKTVVLVTHDLGEAAFFADRVVLLRDGRIVQEGSPADLWHRPADPFVTRFVQAQRGPEVLENANA</sequence>
<dbReference type="InterPro" id="IPR003439">
    <property type="entry name" value="ABC_transporter-like_ATP-bd"/>
</dbReference>
<comment type="caution">
    <text evidence="5">The sequence shown here is derived from an EMBL/GenBank/DDBJ whole genome shotgun (WGS) entry which is preliminary data.</text>
</comment>
<accession>A0A225D0S0</accession>